<evidence type="ECO:0000313" key="5">
    <source>
        <dbReference type="Proteomes" id="UP000265419"/>
    </source>
</evidence>
<name>A0A399JAJ0_9MICC</name>
<dbReference type="GO" id="GO:0032259">
    <property type="term" value="P:methylation"/>
    <property type="evidence" value="ECO:0007669"/>
    <property type="project" value="UniProtKB-KW"/>
</dbReference>
<dbReference type="Pfam" id="PF01035">
    <property type="entry name" value="DNA_binding_1"/>
    <property type="match status" value="1"/>
</dbReference>
<dbReference type="PANTHER" id="PTHR42942:SF1">
    <property type="entry name" value="ALKYLTRANSFERASE-LIKE PROTEIN 1"/>
    <property type="match status" value="1"/>
</dbReference>
<keyword evidence="4" id="KW-0489">Methyltransferase</keyword>
<evidence type="ECO:0000256" key="2">
    <source>
        <dbReference type="SAM" id="MobiDB-lite"/>
    </source>
</evidence>
<proteinExistence type="predicted"/>
<feature type="region of interest" description="Disordered" evidence="2">
    <location>
        <begin position="77"/>
        <end position="100"/>
    </location>
</feature>
<dbReference type="InterPro" id="IPR014048">
    <property type="entry name" value="MethylDNA_cys_MeTrfase_DNA-bd"/>
</dbReference>
<organism evidence="4 5">
    <name type="scientific">Galactobacter valiniphilus</name>
    <dbReference type="NCBI Taxonomy" id="2676122"/>
    <lineage>
        <taxon>Bacteria</taxon>
        <taxon>Bacillati</taxon>
        <taxon>Actinomycetota</taxon>
        <taxon>Actinomycetes</taxon>
        <taxon>Micrococcales</taxon>
        <taxon>Micrococcaceae</taxon>
        <taxon>Galactobacter</taxon>
    </lineage>
</organism>
<keyword evidence="1" id="KW-0227">DNA damage</keyword>
<dbReference type="PANTHER" id="PTHR42942">
    <property type="entry name" value="6-O-METHYLGUANINE DNA METHYLTRANSFERASE"/>
    <property type="match status" value="1"/>
</dbReference>
<dbReference type="InterPro" id="IPR052520">
    <property type="entry name" value="ATL_DNA_repair"/>
</dbReference>
<evidence type="ECO:0000313" key="4">
    <source>
        <dbReference type="EMBL" id="RII42595.1"/>
    </source>
</evidence>
<comment type="caution">
    <text evidence="4">The sequence shown here is derived from an EMBL/GenBank/DDBJ whole genome shotgun (WGS) entry which is preliminary data.</text>
</comment>
<protein>
    <submittedName>
        <fullName evidence="4">Cysteine methyltransferase</fullName>
    </submittedName>
</protein>
<dbReference type="Gene3D" id="1.10.10.10">
    <property type="entry name" value="Winged helix-like DNA-binding domain superfamily/Winged helix DNA-binding domain"/>
    <property type="match status" value="1"/>
</dbReference>
<keyword evidence="4" id="KW-0808">Transferase</keyword>
<feature type="domain" description="Methylated-DNA-[protein]-cysteine S-methyltransferase DNA binding" evidence="3">
    <location>
        <begin position="11"/>
        <end position="79"/>
    </location>
</feature>
<dbReference type="GO" id="GO:0006281">
    <property type="term" value="P:DNA repair"/>
    <property type="evidence" value="ECO:0007669"/>
    <property type="project" value="InterPro"/>
</dbReference>
<evidence type="ECO:0000256" key="1">
    <source>
        <dbReference type="ARBA" id="ARBA00022763"/>
    </source>
</evidence>
<sequence length="119" mass="13039">MPAFPDPESIDEAVYRVLEAVPAGRVTSYGAVAELLGLSTPRRPAAAMRRAPDGLPWWRLIRADGTLPPTLLARAREHREREGTPHGTLGAQPSARWEPTPEEVDAILARLDELREPSA</sequence>
<dbReference type="InterPro" id="IPR036217">
    <property type="entry name" value="MethylDNA_cys_MeTrfase_DNAb"/>
</dbReference>
<dbReference type="InterPro" id="IPR036388">
    <property type="entry name" value="WH-like_DNA-bd_sf"/>
</dbReference>
<keyword evidence="5" id="KW-1185">Reference proteome</keyword>
<accession>A0A399JAJ0</accession>
<evidence type="ECO:0000259" key="3">
    <source>
        <dbReference type="Pfam" id="PF01035"/>
    </source>
</evidence>
<dbReference type="EMBL" id="QQXK01000010">
    <property type="protein sequence ID" value="RII42595.1"/>
    <property type="molecule type" value="Genomic_DNA"/>
</dbReference>
<reference evidence="4 5" key="1">
    <citation type="submission" date="2018-07" db="EMBL/GenBank/DDBJ databases">
        <title>Arthrobacter sp. nov., isolated from raw cow's milk with high bacterial count.</title>
        <authorList>
            <person name="Hahne J."/>
            <person name="Isele D."/>
            <person name="Lipski A."/>
        </authorList>
    </citation>
    <scope>NUCLEOTIDE SEQUENCE [LARGE SCALE GENOMIC DNA]</scope>
    <source>
        <strain evidence="4 5">JZ R-35</strain>
    </source>
</reference>
<dbReference type="SUPFAM" id="SSF46767">
    <property type="entry name" value="Methylated DNA-protein cysteine methyltransferase, C-terminal domain"/>
    <property type="match status" value="1"/>
</dbReference>
<dbReference type="Proteomes" id="UP000265419">
    <property type="component" value="Unassembled WGS sequence"/>
</dbReference>
<dbReference type="GO" id="GO:0008168">
    <property type="term" value="F:methyltransferase activity"/>
    <property type="evidence" value="ECO:0007669"/>
    <property type="project" value="UniProtKB-KW"/>
</dbReference>
<dbReference type="AlphaFoldDB" id="A0A399JAJ0"/>
<dbReference type="RefSeq" id="WP_119424338.1">
    <property type="nucleotide sequence ID" value="NZ_QQXK01000010.1"/>
</dbReference>
<gene>
    <name evidence="4" type="ORF">DWB68_06515</name>
</gene>